<dbReference type="PROSITE" id="PS50893">
    <property type="entry name" value="ABC_TRANSPORTER_2"/>
    <property type="match status" value="1"/>
</dbReference>
<dbReference type="GO" id="GO:0016887">
    <property type="term" value="F:ATP hydrolysis activity"/>
    <property type="evidence" value="ECO:0007669"/>
    <property type="project" value="InterPro"/>
</dbReference>
<dbReference type="PANTHER" id="PTHR46743:SF2">
    <property type="entry name" value="TEICHOIC ACIDS EXPORT ATP-BINDING PROTEIN TAGH"/>
    <property type="match status" value="1"/>
</dbReference>
<evidence type="ECO:0000256" key="1">
    <source>
        <dbReference type="ARBA" id="ARBA00005417"/>
    </source>
</evidence>
<dbReference type="GO" id="GO:0140359">
    <property type="term" value="F:ABC-type transporter activity"/>
    <property type="evidence" value="ECO:0007669"/>
    <property type="project" value="InterPro"/>
</dbReference>
<dbReference type="Pfam" id="PF00005">
    <property type="entry name" value="ABC_tran"/>
    <property type="match status" value="1"/>
</dbReference>
<gene>
    <name evidence="6" type="ORF">C4541_05375</name>
</gene>
<dbReference type="InterPro" id="IPR015860">
    <property type="entry name" value="ABC_transpr_TagH-like"/>
</dbReference>
<organism evidence="6 7">
    <name type="scientific">Candidatus Auribacter fodinae</name>
    <dbReference type="NCBI Taxonomy" id="2093366"/>
    <lineage>
        <taxon>Bacteria</taxon>
        <taxon>Pseudomonadati</taxon>
        <taxon>Candidatus Auribacterota</taxon>
        <taxon>Candidatus Auribacteria</taxon>
        <taxon>Candidatus Auribacterales</taxon>
        <taxon>Candidatus Auribacteraceae</taxon>
        <taxon>Candidatus Auribacter</taxon>
    </lineage>
</organism>
<evidence type="ECO:0000256" key="2">
    <source>
        <dbReference type="ARBA" id="ARBA00022448"/>
    </source>
</evidence>
<dbReference type="PANTHER" id="PTHR46743">
    <property type="entry name" value="TEICHOIC ACIDS EXPORT ATP-BINDING PROTEIN TAGH"/>
    <property type="match status" value="1"/>
</dbReference>
<dbReference type="InterPro" id="IPR050683">
    <property type="entry name" value="Bact_Polysacc_Export_ATP-bd"/>
</dbReference>
<dbReference type="AlphaFoldDB" id="A0A3A4R5W7"/>
<comment type="caution">
    <text evidence="6">The sequence shown here is derived from an EMBL/GenBank/DDBJ whole genome shotgun (WGS) entry which is preliminary data.</text>
</comment>
<keyword evidence="2" id="KW-0813">Transport</keyword>
<evidence type="ECO:0000256" key="4">
    <source>
        <dbReference type="ARBA" id="ARBA00022840"/>
    </source>
</evidence>
<reference evidence="6 7" key="1">
    <citation type="journal article" date="2017" name="ISME J.">
        <title>Energy and carbon metabolisms in a deep terrestrial subsurface fluid microbial community.</title>
        <authorList>
            <person name="Momper L."/>
            <person name="Jungbluth S.P."/>
            <person name="Lee M.D."/>
            <person name="Amend J.P."/>
        </authorList>
    </citation>
    <scope>NUCLEOTIDE SEQUENCE [LARGE SCALE GENOMIC DNA]</scope>
    <source>
        <strain evidence="6">SURF_26</strain>
    </source>
</reference>
<protein>
    <submittedName>
        <fullName evidence="6">ATP-binding cassette domain-containing protein</fullName>
    </submittedName>
</protein>
<name>A0A3A4R5W7_9BACT</name>
<dbReference type="GO" id="GO:0005524">
    <property type="term" value="F:ATP binding"/>
    <property type="evidence" value="ECO:0007669"/>
    <property type="project" value="UniProtKB-KW"/>
</dbReference>
<evidence type="ECO:0000256" key="3">
    <source>
        <dbReference type="ARBA" id="ARBA00022741"/>
    </source>
</evidence>
<evidence type="ECO:0000259" key="5">
    <source>
        <dbReference type="PROSITE" id="PS50893"/>
    </source>
</evidence>
<evidence type="ECO:0000313" key="7">
    <source>
        <dbReference type="Proteomes" id="UP000266426"/>
    </source>
</evidence>
<sequence length="429" mass="47898">MESIVIKNLSKCYRLGKRSQKIAGGGIDRLRQLLHIYNEDKKKHLARQIMALDNISLSVEEGTVLGIIGRNGAGKTTLLKVLARITAPTSGTAIVRGKVVSLLEIGVGFHPELTGRENIFLNAAIYGVDRRDVKKRFDDIVDFAEIEKFIDTPVRHYSSGMYLRLAFSMAINMEPHILLADEVLAVGDIRFQHRCLERMQQVGNSGTTVLFVSHDMEAIKRMCSRCICLDEGKIIHEGNTLDVTDAYQKFMLSTPNQGVVQSKGSNTSCAFASILSACLMSDQNELIGAVRLSQDFLIEFTYSTLKGDVDLFLGFDIYTRGIHVFRSYFPQPYHAPVPGLYKAQVRIPGNLLMETEYTVHAGGQVTHKGDVQYLTAYNILSFRTYDTEEISMPFEGTYHKLSAGVIRPVLEWEVTADRNCDNVKNNGGE</sequence>
<dbReference type="GO" id="GO:0016020">
    <property type="term" value="C:membrane"/>
    <property type="evidence" value="ECO:0007669"/>
    <property type="project" value="InterPro"/>
</dbReference>
<keyword evidence="3" id="KW-0547">Nucleotide-binding</keyword>
<dbReference type="Proteomes" id="UP000266426">
    <property type="component" value="Unassembled WGS sequence"/>
</dbReference>
<dbReference type="CDD" id="cd03220">
    <property type="entry name" value="ABC_KpsT_Wzt"/>
    <property type="match status" value="1"/>
</dbReference>
<keyword evidence="4 6" id="KW-0067">ATP-binding</keyword>
<dbReference type="InterPro" id="IPR003593">
    <property type="entry name" value="AAA+_ATPase"/>
</dbReference>
<proteinExistence type="inferred from homology"/>
<dbReference type="EMBL" id="QZJZ01000041">
    <property type="protein sequence ID" value="RJP59816.1"/>
    <property type="molecule type" value="Genomic_DNA"/>
</dbReference>
<dbReference type="InterPro" id="IPR003439">
    <property type="entry name" value="ABC_transporter-like_ATP-bd"/>
</dbReference>
<comment type="similarity">
    <text evidence="1">Belongs to the ABC transporter superfamily.</text>
</comment>
<feature type="domain" description="ABC transporter" evidence="5">
    <location>
        <begin position="36"/>
        <end position="256"/>
    </location>
</feature>
<dbReference type="SMART" id="SM00382">
    <property type="entry name" value="AAA"/>
    <property type="match status" value="1"/>
</dbReference>
<accession>A0A3A4R5W7</accession>
<dbReference type="InterPro" id="IPR027417">
    <property type="entry name" value="P-loop_NTPase"/>
</dbReference>
<dbReference type="Gene3D" id="3.40.50.300">
    <property type="entry name" value="P-loop containing nucleotide triphosphate hydrolases"/>
    <property type="match status" value="1"/>
</dbReference>
<dbReference type="SUPFAM" id="SSF52540">
    <property type="entry name" value="P-loop containing nucleoside triphosphate hydrolases"/>
    <property type="match status" value="1"/>
</dbReference>
<evidence type="ECO:0000313" key="6">
    <source>
        <dbReference type="EMBL" id="RJP59816.1"/>
    </source>
</evidence>